<sequence>MFGRFSPKSLALRVFFWLVVLLLLTMLQFFQSSTLIENIRIYYGIRMVATLFLMWHGCDVLYRFLAACDRTGWNR</sequence>
<keyword evidence="1" id="KW-0812">Transmembrane</keyword>
<dbReference type="EMBL" id="JAPOHA010000010">
    <property type="protein sequence ID" value="MCY1714735.1"/>
    <property type="molecule type" value="Genomic_DNA"/>
</dbReference>
<comment type="caution">
    <text evidence="2">The sequence shown here is derived from an EMBL/GenBank/DDBJ whole genome shotgun (WGS) entry which is preliminary data.</text>
</comment>
<dbReference type="Proteomes" id="UP001082703">
    <property type="component" value="Unassembled WGS sequence"/>
</dbReference>
<feature type="transmembrane region" description="Helical" evidence="1">
    <location>
        <begin position="43"/>
        <end position="65"/>
    </location>
</feature>
<gene>
    <name evidence="2" type="ORF">OUY18_10770</name>
</gene>
<accession>A0ABT4BVC9</accession>
<evidence type="ECO:0000256" key="1">
    <source>
        <dbReference type="SAM" id="Phobius"/>
    </source>
</evidence>
<feature type="transmembrane region" description="Helical" evidence="1">
    <location>
        <begin position="12"/>
        <end position="31"/>
    </location>
</feature>
<evidence type="ECO:0000313" key="2">
    <source>
        <dbReference type="EMBL" id="MCY1714735.1"/>
    </source>
</evidence>
<name>A0ABT4BVC9_9FIRM</name>
<keyword evidence="1" id="KW-1133">Transmembrane helix</keyword>
<keyword evidence="3" id="KW-1185">Reference proteome</keyword>
<keyword evidence="1" id="KW-0472">Membrane</keyword>
<proteinExistence type="predicted"/>
<dbReference type="RefSeq" id="WP_268058787.1">
    <property type="nucleotide sequence ID" value="NZ_JAPOHA010000010.1"/>
</dbReference>
<reference evidence="2 3" key="1">
    <citation type="submission" date="2022-11" db="EMBL/GenBank/DDBJ databases">
        <authorList>
            <person name="Caiyu Z."/>
        </authorList>
    </citation>
    <scope>NUCLEOTIDE SEQUENCE [LARGE SCALE GENOMIC DNA]</scope>
    <source>
        <strain evidence="2 3">YR-4</strain>
    </source>
</reference>
<protein>
    <submittedName>
        <fullName evidence="2">Uncharacterized protein</fullName>
    </submittedName>
</protein>
<organism evidence="2 3">
    <name type="scientific">Caproiciproducens galactitolivorans</name>
    <dbReference type="NCBI Taxonomy" id="642589"/>
    <lineage>
        <taxon>Bacteria</taxon>
        <taxon>Bacillati</taxon>
        <taxon>Bacillota</taxon>
        <taxon>Clostridia</taxon>
        <taxon>Eubacteriales</taxon>
        <taxon>Acutalibacteraceae</taxon>
        <taxon>Caproiciproducens</taxon>
    </lineage>
</organism>
<evidence type="ECO:0000313" key="3">
    <source>
        <dbReference type="Proteomes" id="UP001082703"/>
    </source>
</evidence>